<dbReference type="InterPro" id="IPR011664">
    <property type="entry name" value="Abi_system_AbiD/AbiF-like"/>
</dbReference>
<dbReference type="OrthoDB" id="5363652at2"/>
<gene>
    <name evidence="1" type="ORF">EOE67_04565</name>
</gene>
<keyword evidence="2" id="KW-1185">Reference proteome</keyword>
<reference evidence="1 2" key="1">
    <citation type="submission" date="2019-01" db="EMBL/GenBank/DDBJ databases">
        <authorList>
            <person name="Chen W.-M."/>
        </authorList>
    </citation>
    <scope>NUCLEOTIDE SEQUENCE [LARGE SCALE GENOMIC DNA]</scope>
    <source>
        <strain evidence="1 2">KYPC3</strain>
    </source>
</reference>
<organism evidence="1 2">
    <name type="scientific">Rheinheimera riviphila</name>
    <dbReference type="NCBI Taxonomy" id="1834037"/>
    <lineage>
        <taxon>Bacteria</taxon>
        <taxon>Pseudomonadati</taxon>
        <taxon>Pseudomonadota</taxon>
        <taxon>Gammaproteobacteria</taxon>
        <taxon>Chromatiales</taxon>
        <taxon>Chromatiaceae</taxon>
        <taxon>Rheinheimera</taxon>
    </lineage>
</organism>
<name>A0A437R284_9GAMM</name>
<comment type="caution">
    <text evidence="1">The sequence shown here is derived from an EMBL/GenBank/DDBJ whole genome shotgun (WGS) entry which is preliminary data.</text>
</comment>
<accession>A0A437R284</accession>
<dbReference type="AlphaFoldDB" id="A0A437R284"/>
<proteinExistence type="predicted"/>
<dbReference type="EMBL" id="SACS01000003">
    <property type="protein sequence ID" value="RVU40855.1"/>
    <property type="molecule type" value="Genomic_DNA"/>
</dbReference>
<dbReference type="Pfam" id="PF07751">
    <property type="entry name" value="Abi_2"/>
    <property type="match status" value="1"/>
</dbReference>
<evidence type="ECO:0000313" key="1">
    <source>
        <dbReference type="EMBL" id="RVU40855.1"/>
    </source>
</evidence>
<evidence type="ECO:0000313" key="2">
    <source>
        <dbReference type="Proteomes" id="UP000283077"/>
    </source>
</evidence>
<sequence length="310" mass="36342">MTYSRPWLSFQQQLEQLKSRGMVITDDAAAIEYLERIGYYRLSGYWYPFRIFHAGKATDQFVDGTHFLDAVNLYLFDKKLRFLVLDALERIEISLRVDIAYLLGQRDIFAHIHVANFHPSFARKKRASGLTAFDEWVQKYRGLVSRSKEDFVRHYLETHGAELPVWVAIEVFDFGAISQLLSMMSVKDQQSVAAKYGINDWDVFRSWIYSLSYLRNIAAHHSRMWNRNNTSPPKLLTDSIWCKSFAQQQTLLAKPFVLLAITRELVKQVCPNTSWEQRVKSHLLQFPIQHSDKRLGLQGMGLPEDWQTWW</sequence>
<protein>
    <submittedName>
        <fullName evidence="1">Abi family protein</fullName>
    </submittedName>
</protein>
<dbReference type="InterPro" id="IPR017034">
    <property type="entry name" value="Abi_system_AbiD/AbiF"/>
</dbReference>
<dbReference type="RefSeq" id="WP_127697864.1">
    <property type="nucleotide sequence ID" value="NZ_SACS01000003.1"/>
</dbReference>
<dbReference type="PIRSF" id="PIRSF034934">
    <property type="entry name" value="AbiF_AbiD"/>
    <property type="match status" value="1"/>
</dbReference>
<dbReference type="Proteomes" id="UP000283077">
    <property type="component" value="Unassembled WGS sequence"/>
</dbReference>